<dbReference type="EMBL" id="ACKQ02000004">
    <property type="protein sequence ID" value="EFK36696.1"/>
    <property type="molecule type" value="Genomic_DNA"/>
</dbReference>
<gene>
    <name evidence="2" type="ORF">HMPREF0204_11253</name>
</gene>
<reference evidence="2" key="1">
    <citation type="submission" date="2010-06" db="EMBL/GenBank/DDBJ databases">
        <authorList>
            <person name="Muzny D."/>
            <person name="Qin X."/>
            <person name="Buhay C."/>
            <person name="Dugan-Rocha S."/>
            <person name="Ding Y."/>
            <person name="Chen G."/>
            <person name="Hawes A."/>
            <person name="Holder M."/>
            <person name="Jhangiani S."/>
            <person name="Johnson A."/>
            <person name="Khan Z."/>
            <person name="Li Z."/>
            <person name="Liu W."/>
            <person name="Liu X."/>
            <person name="Perez L."/>
            <person name="Shen H."/>
            <person name="Wang Q."/>
            <person name="Watt J."/>
            <person name="Xi L."/>
            <person name="Xin Y."/>
            <person name="Zhou J."/>
            <person name="Deng J."/>
            <person name="Jiang H."/>
            <person name="Liu Y."/>
            <person name="Qu J."/>
            <person name="Song X.-Z."/>
            <person name="Zhang L."/>
            <person name="Villasana D."/>
            <person name="Johnson A."/>
            <person name="Liu J."/>
            <person name="Liyanage D."/>
            <person name="Lorensuhewa L."/>
            <person name="Robinson T."/>
            <person name="Song A."/>
            <person name="Song B.-B."/>
            <person name="Dinh H."/>
            <person name="Thornton R."/>
            <person name="Coyle M."/>
            <person name="Francisco L."/>
            <person name="Jackson L."/>
            <person name="Javaid M."/>
            <person name="Korchina V."/>
            <person name="Kovar C."/>
            <person name="Mata R."/>
            <person name="Mathew T."/>
            <person name="Ngo R."/>
            <person name="Nguyen L."/>
            <person name="Nguyen N."/>
            <person name="Okwuonu G."/>
            <person name="Ongeri F."/>
            <person name="Pham C."/>
            <person name="Simmons D."/>
            <person name="Wilczek-Boney K."/>
            <person name="Hale W."/>
            <person name="Jakkamsetti A."/>
            <person name="Pham P."/>
            <person name="Ruth R."/>
            <person name="San Lucas F."/>
            <person name="Warren J."/>
            <person name="Zhang J."/>
            <person name="Zhao Z."/>
            <person name="Zhou C."/>
            <person name="Zhu D."/>
            <person name="Lee S."/>
            <person name="Bess C."/>
            <person name="Blankenburg K."/>
            <person name="Forbes L."/>
            <person name="Fu Q."/>
            <person name="Gubbala S."/>
            <person name="Hirani K."/>
            <person name="Jayaseelan J.C."/>
            <person name="Lara F."/>
            <person name="Munidasa M."/>
            <person name="Palculict T."/>
            <person name="Patil S."/>
            <person name="Pu L.-L."/>
            <person name="Saada N."/>
            <person name="Tang L."/>
            <person name="Weissenberger G."/>
            <person name="Zhu Y."/>
            <person name="Hemphill L."/>
            <person name="Shang Y."/>
            <person name="Youmans B."/>
            <person name="Ayvaz T."/>
            <person name="Ross M."/>
            <person name="Santibanez J."/>
            <person name="Aqrawi P."/>
            <person name="Gross S."/>
            <person name="Joshi V."/>
            <person name="Fowler G."/>
            <person name="Nazareth L."/>
            <person name="Reid J."/>
            <person name="Worley K."/>
            <person name="Petrosino J."/>
            <person name="Highlander S."/>
            <person name="Gibbs R."/>
        </authorList>
    </citation>
    <scope>NUCLEOTIDE SEQUENCE [LARGE SCALE GENOMIC DNA]</scope>
    <source>
        <strain evidence="2">ATCC 35910</strain>
    </source>
</reference>
<organism evidence="2 3">
    <name type="scientific">Chryseobacterium gleum ATCC 35910</name>
    <dbReference type="NCBI Taxonomy" id="525257"/>
    <lineage>
        <taxon>Bacteria</taxon>
        <taxon>Pseudomonadati</taxon>
        <taxon>Bacteroidota</taxon>
        <taxon>Flavobacteriia</taxon>
        <taxon>Flavobacteriales</taxon>
        <taxon>Weeksellaceae</taxon>
        <taxon>Chryseobacterium group</taxon>
        <taxon>Chryseobacterium</taxon>
    </lineage>
</organism>
<keyword evidence="3" id="KW-1185">Reference proteome</keyword>
<protein>
    <submittedName>
        <fullName evidence="2">Uncharacterized protein</fullName>
    </submittedName>
</protein>
<feature type="region of interest" description="Disordered" evidence="1">
    <location>
        <begin position="1"/>
        <end position="21"/>
    </location>
</feature>
<dbReference type="Proteomes" id="UP000002969">
    <property type="component" value="Unassembled WGS sequence"/>
</dbReference>
<comment type="caution">
    <text evidence="2">The sequence shown here is derived from an EMBL/GenBank/DDBJ whole genome shotgun (WGS) entry which is preliminary data.</text>
</comment>
<name>A0ABN0AU60_CHRGE</name>
<evidence type="ECO:0000256" key="1">
    <source>
        <dbReference type="SAM" id="MobiDB-lite"/>
    </source>
</evidence>
<proteinExistence type="predicted"/>
<accession>A0ABN0AU60</accession>
<evidence type="ECO:0000313" key="2">
    <source>
        <dbReference type="EMBL" id="EFK36696.1"/>
    </source>
</evidence>
<evidence type="ECO:0000313" key="3">
    <source>
        <dbReference type="Proteomes" id="UP000002969"/>
    </source>
</evidence>
<sequence>MQKFNSKEFPTDHTNTTDKNSRRCSKFYRDLHNLWEIKKIFKVGKTQRRKEK</sequence>